<dbReference type="Proteomes" id="UP000887565">
    <property type="component" value="Unplaced"/>
</dbReference>
<reference evidence="2" key="1">
    <citation type="submission" date="2022-11" db="UniProtKB">
        <authorList>
            <consortium name="WormBaseParasite"/>
        </authorList>
    </citation>
    <scope>IDENTIFICATION</scope>
</reference>
<organism evidence="1 2">
    <name type="scientific">Romanomermis culicivorax</name>
    <name type="common">Nematode worm</name>
    <dbReference type="NCBI Taxonomy" id="13658"/>
    <lineage>
        <taxon>Eukaryota</taxon>
        <taxon>Metazoa</taxon>
        <taxon>Ecdysozoa</taxon>
        <taxon>Nematoda</taxon>
        <taxon>Enoplea</taxon>
        <taxon>Dorylaimia</taxon>
        <taxon>Mermithida</taxon>
        <taxon>Mermithoidea</taxon>
        <taxon>Mermithidae</taxon>
        <taxon>Romanomermis</taxon>
    </lineage>
</organism>
<sequence>MLRNCHTPPREFAQLILTIFDAKNPIMIMKDCESAYKSVELMLQQPRIPTTKQQSANMKQTDGG</sequence>
<accession>A0A915L1X8</accession>
<evidence type="ECO:0000313" key="2">
    <source>
        <dbReference type="WBParaSite" id="nRc.2.0.1.t43763-RA"/>
    </source>
</evidence>
<proteinExistence type="predicted"/>
<protein>
    <submittedName>
        <fullName evidence="2">Uncharacterized protein</fullName>
    </submittedName>
</protein>
<evidence type="ECO:0000313" key="1">
    <source>
        <dbReference type="Proteomes" id="UP000887565"/>
    </source>
</evidence>
<dbReference type="WBParaSite" id="nRc.2.0.1.t43763-RA">
    <property type="protein sequence ID" value="nRc.2.0.1.t43763-RA"/>
    <property type="gene ID" value="nRc.2.0.1.g43763"/>
</dbReference>
<keyword evidence="1" id="KW-1185">Reference proteome</keyword>
<dbReference type="AlphaFoldDB" id="A0A915L1X8"/>
<name>A0A915L1X8_ROMCU</name>